<evidence type="ECO:0000259" key="1">
    <source>
        <dbReference type="PROSITE" id="PS50181"/>
    </source>
</evidence>
<dbReference type="SUPFAM" id="SSF81383">
    <property type="entry name" value="F-box domain"/>
    <property type="match status" value="1"/>
</dbReference>
<proteinExistence type="predicted"/>
<evidence type="ECO:0000313" key="2">
    <source>
        <dbReference type="EnsemblPlants" id="TraesCS2A02G585500.2"/>
    </source>
</evidence>
<dbReference type="PANTHER" id="PTHR32153">
    <property type="entry name" value="OJ000223_09.16 PROTEIN"/>
    <property type="match status" value="1"/>
</dbReference>
<name>A0A3B6B939_WHEAT</name>
<feature type="domain" description="F-box" evidence="1">
    <location>
        <begin position="15"/>
        <end position="51"/>
    </location>
</feature>
<dbReference type="Gene3D" id="1.20.1280.50">
    <property type="match status" value="1"/>
</dbReference>
<keyword evidence="3" id="KW-1185">Reference proteome</keyword>
<dbReference type="PROSITE" id="PS50181">
    <property type="entry name" value="FBOX"/>
    <property type="match status" value="1"/>
</dbReference>
<dbReference type="SUPFAM" id="SSF52047">
    <property type="entry name" value="RNI-like"/>
    <property type="match status" value="1"/>
</dbReference>
<dbReference type="InterPro" id="IPR036047">
    <property type="entry name" value="F-box-like_dom_sf"/>
</dbReference>
<dbReference type="Gramene" id="TraesNOR2A03G00818100.2">
    <property type="protein sequence ID" value="TraesNOR2A03G00818100.2"/>
    <property type="gene ID" value="TraesNOR2A03G00818100"/>
</dbReference>
<dbReference type="Proteomes" id="UP000019116">
    <property type="component" value="Chromosome 2A"/>
</dbReference>
<dbReference type="Gramene" id="TraesCS2A03G1303300.1">
    <property type="protein sequence ID" value="TraesCS2A03G1303300.1.CDS"/>
    <property type="gene ID" value="TraesCS2A03G1303300"/>
</dbReference>
<dbReference type="Pfam" id="PF00646">
    <property type="entry name" value="F-box"/>
    <property type="match status" value="1"/>
</dbReference>
<dbReference type="Gramene" id="TraesCS2A02G585500.2">
    <property type="protein sequence ID" value="TraesCS2A02G585500.2"/>
    <property type="gene ID" value="TraesCS2A02G585500"/>
</dbReference>
<reference evidence="2" key="2">
    <citation type="submission" date="2018-10" db="UniProtKB">
        <authorList>
            <consortium name="EnsemblPlants"/>
        </authorList>
    </citation>
    <scope>IDENTIFICATION</scope>
</reference>
<dbReference type="InterPro" id="IPR001810">
    <property type="entry name" value="F-box_dom"/>
</dbReference>
<gene>
    <name evidence="2" type="primary">LOC123191087</name>
</gene>
<dbReference type="EnsemblPlants" id="TraesCS2A02G585500.2">
    <property type="protein sequence ID" value="TraesCS2A02G585500.2"/>
    <property type="gene ID" value="TraesCS2A02G585500"/>
</dbReference>
<evidence type="ECO:0000313" key="3">
    <source>
        <dbReference type="Proteomes" id="UP000019116"/>
    </source>
</evidence>
<dbReference type="STRING" id="4565.A0A3B6B939"/>
<reference evidence="2" key="1">
    <citation type="submission" date="2018-08" db="EMBL/GenBank/DDBJ databases">
        <authorList>
            <person name="Rossello M."/>
        </authorList>
    </citation>
    <scope>NUCLEOTIDE SEQUENCE [LARGE SCALE GENOMIC DNA]</scope>
    <source>
        <strain evidence="2">cv. Chinese Spring</strain>
    </source>
</reference>
<dbReference type="Gene3D" id="3.80.10.10">
    <property type="entry name" value="Ribonuclease Inhibitor"/>
    <property type="match status" value="1"/>
</dbReference>
<accession>A0A3B6B939</accession>
<dbReference type="InterPro" id="IPR044997">
    <property type="entry name" value="F-box_plant"/>
</dbReference>
<protein>
    <recommendedName>
        <fullName evidence="1">F-box domain-containing protein</fullName>
    </recommendedName>
</protein>
<dbReference type="InterPro" id="IPR032675">
    <property type="entry name" value="LRR_dom_sf"/>
</dbReference>
<organism evidence="2">
    <name type="scientific">Triticum aestivum</name>
    <name type="common">Wheat</name>
    <dbReference type="NCBI Taxonomy" id="4565"/>
    <lineage>
        <taxon>Eukaryota</taxon>
        <taxon>Viridiplantae</taxon>
        <taxon>Streptophyta</taxon>
        <taxon>Embryophyta</taxon>
        <taxon>Tracheophyta</taxon>
        <taxon>Spermatophyta</taxon>
        <taxon>Magnoliopsida</taxon>
        <taxon>Liliopsida</taxon>
        <taxon>Poales</taxon>
        <taxon>Poaceae</taxon>
        <taxon>BOP clade</taxon>
        <taxon>Pooideae</taxon>
        <taxon>Triticodae</taxon>
        <taxon>Triticeae</taxon>
        <taxon>Triticinae</taxon>
        <taxon>Triticum</taxon>
    </lineage>
</organism>
<dbReference type="AlphaFoldDB" id="A0A3B6B939"/>
<sequence length="496" mass="55298">MESPPPKRNFGDGGEDGISALPDHLLLDILERLDLREAVRAGALSTRWRHLPGHLSRVRLDVAHFRGATPLEVMDAFTGAARALLTRVPPAEGGPLKVLVLSFYTSSPHLSSIGRLIEDIVSLGHTQCLEFCISPPGTNPLGSNIEIGQEFMAFSRAYPVAFSWLTTLTLEYHAFGNSDITDLISACGRLRHLSLRFCRLLDLHSTLRIDVPCSELQELEFIGLLCTRIELVSVPKLRQVECKCWLFNNPPVRFGYVPELRGLVLASKAKAWQEPFALSECLSTSAGARNLSTLTLCFGYQMVNLINFCAPLKYKSSASSYHVFFSTSFSCACMFLLQIWIQPEPPKQRIAIFRNLTSVRLFGIFCECDLSWTLFILEAAPALHDLALSRHSCVKTPENSAEKTNVVWEPSKDLKHPNLKVLQIFGCGDEDKVTNYIRLVMERAVGLLIIRLYGENPCTYCDAGNLERSQAEKAGRRRIKEQLTHGSSSSVEIIIC</sequence>
<dbReference type="OrthoDB" id="620107at2759"/>
<dbReference type="PaxDb" id="4565-Traes_2AL_E3BA2ABE8.2"/>